<dbReference type="EMBL" id="JBBPIX010000002">
    <property type="protein sequence ID" value="MEK6463208.1"/>
    <property type="molecule type" value="Genomic_DNA"/>
</dbReference>
<evidence type="ECO:0000313" key="5">
    <source>
        <dbReference type="Proteomes" id="UP001367513"/>
    </source>
</evidence>
<evidence type="ECO:0000256" key="1">
    <source>
        <dbReference type="ARBA" id="ARBA00022676"/>
    </source>
</evidence>
<dbReference type="Pfam" id="PF13692">
    <property type="entry name" value="Glyco_trans_1_4"/>
    <property type="match status" value="1"/>
</dbReference>
<organism evidence="4 5">
    <name type="scientific">Pseudonocardia alni subsp. carboxydivorans</name>
    <dbReference type="NCBI Taxonomy" id="415010"/>
    <lineage>
        <taxon>Bacteria</taxon>
        <taxon>Bacillati</taxon>
        <taxon>Actinomycetota</taxon>
        <taxon>Actinomycetes</taxon>
        <taxon>Pseudonocardiales</taxon>
        <taxon>Pseudonocardiaceae</taxon>
        <taxon>Pseudonocardia</taxon>
    </lineage>
</organism>
<comment type="caution">
    <text evidence="4">The sequence shown here is derived from an EMBL/GenBank/DDBJ whole genome shotgun (WGS) entry which is preliminary data.</text>
</comment>
<name>A0ABU9AA10_PSEA5</name>
<protein>
    <submittedName>
        <fullName evidence="4">Glycosyltransferase family 4 protein</fullName>
        <ecNumber evidence="4">2.4.-.-</ecNumber>
    </submittedName>
</protein>
<dbReference type="Pfam" id="PF13439">
    <property type="entry name" value="Glyco_transf_4"/>
    <property type="match status" value="1"/>
</dbReference>
<keyword evidence="2 4" id="KW-0808">Transferase</keyword>
<sequence length="374" mass="39196">MRIGIVCPYSLDVAGGVQRHVLDLAAALRALGHTVEVLAPTTGTAPEFVTPAGRAVGVPYNGSVARVAFGPLTRHRTRRWLAAHDFDVLHVHEPTTPSVSALALLDARGPVVATFHTSTERSRVLAAFGPVARPLLERVTARIAVSATARRVQVEHLGGDATEIPNGVDVARFAHGPALDLPPAVRVGYVGRFDEPRKGMPVLLAALRPIVAERPDVRLLVVGRGDGDRLRRAAGPGLAGRIDLLGPVDEATKAAALRSVAVFCAPHRGGESFGMVLTEAMAAGAPVLAADLESFRAVLDDGRAGALFPPGDDAALAAALTRLLDDGTARARFAAAGRDRAQRYDWPVVASDVLRVYRAAIAGAPRPLVRGGAR</sequence>
<accession>A0ABU9AA10</accession>
<evidence type="ECO:0000313" key="4">
    <source>
        <dbReference type="EMBL" id="MEK6463208.1"/>
    </source>
</evidence>
<dbReference type="InterPro" id="IPR028098">
    <property type="entry name" value="Glyco_trans_4-like_N"/>
</dbReference>
<dbReference type="RefSeq" id="WP_346107231.1">
    <property type="nucleotide sequence ID" value="NZ_BAAAOD010000073.1"/>
</dbReference>
<dbReference type="GO" id="GO:0016757">
    <property type="term" value="F:glycosyltransferase activity"/>
    <property type="evidence" value="ECO:0007669"/>
    <property type="project" value="UniProtKB-KW"/>
</dbReference>
<feature type="domain" description="Glycosyltransferase subfamily 4-like N-terminal" evidence="3">
    <location>
        <begin position="15"/>
        <end position="172"/>
    </location>
</feature>
<keyword evidence="1 4" id="KW-0328">Glycosyltransferase</keyword>
<keyword evidence="5" id="KW-1185">Reference proteome</keyword>
<dbReference type="PANTHER" id="PTHR45947:SF3">
    <property type="entry name" value="SULFOQUINOVOSYL TRANSFERASE SQD2"/>
    <property type="match status" value="1"/>
</dbReference>
<proteinExistence type="predicted"/>
<dbReference type="EC" id="2.4.-.-" evidence="4"/>
<dbReference type="CDD" id="cd03801">
    <property type="entry name" value="GT4_PimA-like"/>
    <property type="match status" value="1"/>
</dbReference>
<dbReference type="PANTHER" id="PTHR45947">
    <property type="entry name" value="SULFOQUINOVOSYL TRANSFERASE SQD2"/>
    <property type="match status" value="1"/>
</dbReference>
<dbReference type="SUPFAM" id="SSF53756">
    <property type="entry name" value="UDP-Glycosyltransferase/glycogen phosphorylase"/>
    <property type="match status" value="1"/>
</dbReference>
<evidence type="ECO:0000256" key="2">
    <source>
        <dbReference type="ARBA" id="ARBA00022679"/>
    </source>
</evidence>
<reference evidence="4 5" key="1">
    <citation type="submission" date="2024-03" db="EMBL/GenBank/DDBJ databases">
        <title>Draft genome sequence of Pseudonocardia carboxydivorans JCM 14827.</title>
        <authorList>
            <person name="Duangmal K."/>
        </authorList>
    </citation>
    <scope>NUCLEOTIDE SEQUENCE [LARGE SCALE GENOMIC DNA]</scope>
    <source>
        <strain evidence="4 5">JCM 14827</strain>
    </source>
</reference>
<dbReference type="Proteomes" id="UP001367513">
    <property type="component" value="Unassembled WGS sequence"/>
</dbReference>
<dbReference type="Gene3D" id="3.40.50.2000">
    <property type="entry name" value="Glycogen Phosphorylase B"/>
    <property type="match status" value="2"/>
</dbReference>
<evidence type="ECO:0000259" key="3">
    <source>
        <dbReference type="Pfam" id="PF13439"/>
    </source>
</evidence>
<dbReference type="InterPro" id="IPR050194">
    <property type="entry name" value="Glycosyltransferase_grp1"/>
</dbReference>
<gene>
    <name evidence="4" type="ORF">WG925_05580</name>
</gene>